<gene>
    <name evidence="2" type="primary">LOC118404264</name>
</gene>
<dbReference type="KEGG" id="bfo:118404264"/>
<dbReference type="GeneID" id="118404264"/>
<dbReference type="Proteomes" id="UP000001554">
    <property type="component" value="Chromosome 17"/>
</dbReference>
<dbReference type="InterPro" id="IPR015915">
    <property type="entry name" value="Kelch-typ_b-propeller"/>
</dbReference>
<reference evidence="2" key="2">
    <citation type="submission" date="2025-08" db="UniProtKB">
        <authorList>
            <consortium name="RefSeq"/>
        </authorList>
    </citation>
    <scope>IDENTIFICATION</scope>
    <source>
        <strain evidence="2">S238N-H82</strain>
        <tissue evidence="2">Testes</tissue>
    </source>
</reference>
<evidence type="ECO:0000313" key="2">
    <source>
        <dbReference type="RefSeq" id="XP_035659210.1"/>
    </source>
</evidence>
<sequence length="351" mass="38204">MSGDRGSSLPWSWQQVSSCPLAARVSHTCSVVRGKLVIFGGTTVAQSKEPLNDVVVFDPVAGWEKVRCKTEGPARSHHTAVAILDRYVCVVGGWDGKQRTSAVSLLDTESFSWSDLRPGPANDPPVGLSSHTCTKLSETEMIVVGREGGVRMQRRFGSVFHLKVDVEKGRYEYGEAAYHASSRSGHTASVIKVPGEKTCALMVFGGRDSGDYEIIGTWKPSKIQVEEARCSDLEAGFTKLVEQGVAKKQAPKGIHHHTATTIGRYVVFYGGECFARARDTVCDDIFLFDVGGKHGAWYHLKSWNEKNSLKRSGHVTCIMNGQMLVVGGVGPDAKTPCGDIYALQISLTYSY</sequence>
<dbReference type="OMA" id="PEVAGQW"/>
<organism evidence="1 2">
    <name type="scientific">Branchiostoma floridae</name>
    <name type="common">Florida lancelet</name>
    <name type="synonym">Amphioxus</name>
    <dbReference type="NCBI Taxonomy" id="7739"/>
    <lineage>
        <taxon>Eukaryota</taxon>
        <taxon>Metazoa</taxon>
        <taxon>Chordata</taxon>
        <taxon>Cephalochordata</taxon>
        <taxon>Leptocardii</taxon>
        <taxon>Amphioxiformes</taxon>
        <taxon>Branchiostomatidae</taxon>
        <taxon>Branchiostoma</taxon>
    </lineage>
</organism>
<proteinExistence type="predicted"/>
<dbReference type="PANTHER" id="PTHR47196">
    <property type="entry name" value="KELCH DOMAIN-CONTAINING PROTEIN 9"/>
    <property type="match status" value="1"/>
</dbReference>
<accession>A0A9J7HIX2</accession>
<dbReference type="InterPro" id="IPR042941">
    <property type="entry name" value="KLDC9"/>
</dbReference>
<name>A0A9J7HIX2_BRAFL</name>
<protein>
    <submittedName>
        <fullName evidence="2">Kelch domain-containing protein 9-like</fullName>
    </submittedName>
</protein>
<keyword evidence="1" id="KW-1185">Reference proteome</keyword>
<dbReference type="AlphaFoldDB" id="A0A9J7HIX2"/>
<dbReference type="Pfam" id="PF24681">
    <property type="entry name" value="Kelch_KLHDC2_KLHL20_DRC7"/>
    <property type="match status" value="2"/>
</dbReference>
<dbReference type="GO" id="GO:0030332">
    <property type="term" value="F:cyclin binding"/>
    <property type="evidence" value="ECO:0000318"/>
    <property type="project" value="GO_Central"/>
</dbReference>
<dbReference type="PANTHER" id="PTHR47196:SF1">
    <property type="entry name" value="KELCH DOMAIN-CONTAINING PROTEIN 9"/>
    <property type="match status" value="1"/>
</dbReference>
<dbReference type="RefSeq" id="XP_035659210.1">
    <property type="nucleotide sequence ID" value="XM_035803317.1"/>
</dbReference>
<dbReference type="SUPFAM" id="SSF117281">
    <property type="entry name" value="Kelch motif"/>
    <property type="match status" value="2"/>
</dbReference>
<dbReference type="Gene3D" id="2.120.10.80">
    <property type="entry name" value="Kelch-type beta propeller"/>
    <property type="match status" value="2"/>
</dbReference>
<reference evidence="1" key="1">
    <citation type="journal article" date="2020" name="Nat. Ecol. Evol.">
        <title>Deeply conserved synteny resolves early events in vertebrate evolution.</title>
        <authorList>
            <person name="Simakov O."/>
            <person name="Marletaz F."/>
            <person name="Yue J.X."/>
            <person name="O'Connell B."/>
            <person name="Jenkins J."/>
            <person name="Brandt A."/>
            <person name="Calef R."/>
            <person name="Tung C.H."/>
            <person name="Huang T.K."/>
            <person name="Schmutz J."/>
            <person name="Satoh N."/>
            <person name="Yu J.K."/>
            <person name="Putnam N.H."/>
            <person name="Green R.E."/>
            <person name="Rokhsar D.S."/>
        </authorList>
    </citation>
    <scope>NUCLEOTIDE SEQUENCE [LARGE SCALE GENOMIC DNA]</scope>
    <source>
        <strain evidence="1">S238N-H82</strain>
    </source>
</reference>
<evidence type="ECO:0000313" key="1">
    <source>
        <dbReference type="Proteomes" id="UP000001554"/>
    </source>
</evidence>
<dbReference type="OrthoDB" id="10251809at2759"/>